<dbReference type="PROSITE" id="PS51107">
    <property type="entry name" value="PTS_EIIC_TYPE_5"/>
    <property type="match status" value="1"/>
</dbReference>
<dbReference type="STRING" id="112903.SAMN04490178_11525"/>
<dbReference type="PANTHER" id="PTHR40399:SF1">
    <property type="entry name" value="PTS SYSTEM GLUCITOL_SORBITOL-SPECIFIC EIIC COMPONENT"/>
    <property type="match status" value="1"/>
</dbReference>
<feature type="transmembrane region" description="Helical" evidence="1">
    <location>
        <begin position="59"/>
        <end position="79"/>
    </location>
</feature>
<protein>
    <submittedName>
        <fullName evidence="2">PTS system, glucitol/sorbitol-specific IIC component</fullName>
    </submittedName>
</protein>
<dbReference type="PIRSF" id="PIRSF038321">
    <property type="entry name" value="PTS_glc_srb_IIC"/>
    <property type="match status" value="1"/>
</dbReference>
<reference evidence="2 3" key="1">
    <citation type="submission" date="2016-10" db="EMBL/GenBank/DDBJ databases">
        <authorList>
            <person name="de Groot N.N."/>
        </authorList>
    </citation>
    <scope>NUCLEOTIDE SEQUENCE [LARGE SCALE GENOMIC DNA]</scope>
    <source>
        <strain evidence="2 3">DSM 13305</strain>
    </source>
</reference>
<evidence type="ECO:0000313" key="2">
    <source>
        <dbReference type="EMBL" id="SEP24985.1"/>
    </source>
</evidence>
<keyword evidence="3" id="KW-1185">Reference proteome</keyword>
<dbReference type="GO" id="GO:0009401">
    <property type="term" value="P:phosphoenolpyruvate-dependent sugar phosphotransferase system"/>
    <property type="evidence" value="ECO:0007669"/>
    <property type="project" value="InterPro"/>
</dbReference>
<keyword evidence="1" id="KW-0812">Transmembrane</keyword>
<dbReference type="GO" id="GO:0016020">
    <property type="term" value="C:membrane"/>
    <property type="evidence" value="ECO:0007669"/>
    <property type="project" value="InterPro"/>
</dbReference>
<evidence type="ECO:0000256" key="1">
    <source>
        <dbReference type="SAM" id="Phobius"/>
    </source>
</evidence>
<organism evidence="2 3">
    <name type="scientific">Propionispora vibrioides</name>
    <dbReference type="NCBI Taxonomy" id="112903"/>
    <lineage>
        <taxon>Bacteria</taxon>
        <taxon>Bacillati</taxon>
        <taxon>Bacillota</taxon>
        <taxon>Negativicutes</taxon>
        <taxon>Selenomonadales</taxon>
        <taxon>Sporomusaceae</taxon>
        <taxon>Propionispora</taxon>
    </lineage>
</organism>
<dbReference type="Proteomes" id="UP000198847">
    <property type="component" value="Unassembled WGS sequence"/>
</dbReference>
<dbReference type="PANTHER" id="PTHR40399">
    <property type="entry name" value="PTS SYSTEM GLUCITOL/SORBITOL-SPECIFIC EIIC COMPONENT"/>
    <property type="match status" value="1"/>
</dbReference>
<dbReference type="OrthoDB" id="9799765at2"/>
<proteinExistence type="predicted"/>
<accession>A0A1H8WBF6</accession>
<keyword evidence="1" id="KW-1133">Transmembrane helix</keyword>
<dbReference type="EMBL" id="FODY01000015">
    <property type="protein sequence ID" value="SEP24985.1"/>
    <property type="molecule type" value="Genomic_DNA"/>
</dbReference>
<feature type="transmembrane region" description="Helical" evidence="1">
    <location>
        <begin position="29"/>
        <end position="47"/>
    </location>
</feature>
<dbReference type="AlphaFoldDB" id="A0A1H8WBF6"/>
<name>A0A1H8WBF6_9FIRM</name>
<sequence>MDFLVMLSAGFIGMFQAGANTFVGLATGIVPLLISLILTVNALIKLINEERVFRFMQKCTRFFVLRYTLIPFLAVFFLTNPMCYTFGRFLKEEHKASYYDSTVSMVHPILGLFPHANSAELFVYLGVAQGFAQVGNQSELAVRYLLAGFIIILIRGVVTEKINYFLSKRNEAKQTVAA</sequence>
<dbReference type="InterPro" id="IPR004699">
    <property type="entry name" value="PTS_IID_sorb"/>
</dbReference>
<gene>
    <name evidence="2" type="ORF">SAMN04490178_11525</name>
</gene>
<evidence type="ECO:0000313" key="3">
    <source>
        <dbReference type="Proteomes" id="UP000198847"/>
    </source>
</evidence>
<dbReference type="RefSeq" id="WP_091747922.1">
    <property type="nucleotide sequence ID" value="NZ_FODY01000015.1"/>
</dbReference>
<keyword evidence="1" id="KW-0472">Membrane</keyword>
<dbReference type="Pfam" id="PF03608">
    <property type="entry name" value="EII-GUT"/>
    <property type="match status" value="1"/>
</dbReference>
<feature type="transmembrane region" description="Helical" evidence="1">
    <location>
        <begin position="141"/>
        <end position="158"/>
    </location>
</feature>